<evidence type="ECO:0000313" key="4">
    <source>
        <dbReference type="EMBL" id="EXB74367.1"/>
    </source>
</evidence>
<evidence type="ECO:0000256" key="1">
    <source>
        <dbReference type="ARBA" id="ARBA00022729"/>
    </source>
</evidence>
<evidence type="ECO:0000256" key="2">
    <source>
        <dbReference type="SAM" id="SignalP"/>
    </source>
</evidence>
<sequence length="95" mass="10547">MRKLSIFLLFSFTFSAFTAGQPSSGNNSDQVSCLDRLRHFKPCADEIFGLIRSKQPISSSCCTAILDAAGECPNDLPFLLEEYCRLVKIYGNIFA</sequence>
<keyword evidence="5" id="KW-1185">Reference proteome</keyword>
<accession>W9R609</accession>
<feature type="domain" description="Prolamin-like" evidence="3">
    <location>
        <begin position="33"/>
        <end position="74"/>
    </location>
</feature>
<dbReference type="Pfam" id="PF05617">
    <property type="entry name" value="Prolamin_like"/>
    <property type="match status" value="1"/>
</dbReference>
<dbReference type="EMBL" id="KE344644">
    <property type="protein sequence ID" value="EXB74367.1"/>
    <property type="molecule type" value="Genomic_DNA"/>
</dbReference>
<reference evidence="5" key="1">
    <citation type="submission" date="2013-01" db="EMBL/GenBank/DDBJ databases">
        <title>Draft Genome Sequence of a Mulberry Tree, Morus notabilis C.K. Schneid.</title>
        <authorList>
            <person name="He N."/>
            <person name="Zhao S."/>
        </authorList>
    </citation>
    <scope>NUCLEOTIDE SEQUENCE</scope>
</reference>
<organism evidence="4 5">
    <name type="scientific">Morus notabilis</name>
    <dbReference type="NCBI Taxonomy" id="981085"/>
    <lineage>
        <taxon>Eukaryota</taxon>
        <taxon>Viridiplantae</taxon>
        <taxon>Streptophyta</taxon>
        <taxon>Embryophyta</taxon>
        <taxon>Tracheophyta</taxon>
        <taxon>Spermatophyta</taxon>
        <taxon>Magnoliopsida</taxon>
        <taxon>eudicotyledons</taxon>
        <taxon>Gunneridae</taxon>
        <taxon>Pentapetalae</taxon>
        <taxon>rosids</taxon>
        <taxon>fabids</taxon>
        <taxon>Rosales</taxon>
        <taxon>Moraceae</taxon>
        <taxon>Moreae</taxon>
        <taxon>Morus</taxon>
    </lineage>
</organism>
<keyword evidence="1 2" id="KW-0732">Signal</keyword>
<name>W9R609_9ROSA</name>
<evidence type="ECO:0000259" key="3">
    <source>
        <dbReference type="Pfam" id="PF05617"/>
    </source>
</evidence>
<proteinExistence type="predicted"/>
<dbReference type="Proteomes" id="UP000030645">
    <property type="component" value="Unassembled WGS sequence"/>
</dbReference>
<evidence type="ECO:0000313" key="5">
    <source>
        <dbReference type="Proteomes" id="UP000030645"/>
    </source>
</evidence>
<gene>
    <name evidence="4" type="ORF">L484_003549</name>
</gene>
<dbReference type="InterPro" id="IPR008502">
    <property type="entry name" value="Prolamin-like"/>
</dbReference>
<protein>
    <recommendedName>
        <fullName evidence="3">Prolamin-like domain-containing protein</fullName>
    </recommendedName>
</protein>
<dbReference type="AlphaFoldDB" id="W9R609"/>
<feature type="chain" id="PRO_5004929238" description="Prolamin-like domain-containing protein" evidence="2">
    <location>
        <begin position="21"/>
        <end position="95"/>
    </location>
</feature>
<feature type="signal peptide" evidence="2">
    <location>
        <begin position="1"/>
        <end position="20"/>
    </location>
</feature>